<evidence type="ECO:0000313" key="10">
    <source>
        <dbReference type="Proteomes" id="UP000309676"/>
    </source>
</evidence>
<feature type="transmembrane region" description="Helical" evidence="7">
    <location>
        <begin position="43"/>
        <end position="67"/>
    </location>
</feature>
<feature type="transmembrane region" description="Helical" evidence="7">
    <location>
        <begin position="138"/>
        <end position="159"/>
    </location>
</feature>
<dbReference type="InterPro" id="IPR051393">
    <property type="entry name" value="ABC_transporter_permease"/>
</dbReference>
<keyword evidence="3" id="KW-1003">Cell membrane</keyword>
<keyword evidence="2 7" id="KW-0813">Transport</keyword>
<feature type="transmembrane region" description="Helical" evidence="7">
    <location>
        <begin position="236"/>
        <end position="257"/>
    </location>
</feature>
<dbReference type="PANTHER" id="PTHR30193">
    <property type="entry name" value="ABC TRANSPORTER PERMEASE PROTEIN"/>
    <property type="match status" value="1"/>
</dbReference>
<gene>
    <name evidence="9" type="ORF">FE782_27780</name>
</gene>
<evidence type="ECO:0000256" key="1">
    <source>
        <dbReference type="ARBA" id="ARBA00004651"/>
    </source>
</evidence>
<comment type="similarity">
    <text evidence="7">Belongs to the binding-protein-dependent transport system permease family.</text>
</comment>
<proteinExistence type="inferred from homology"/>
<evidence type="ECO:0000256" key="4">
    <source>
        <dbReference type="ARBA" id="ARBA00022692"/>
    </source>
</evidence>
<dbReference type="GO" id="GO:0005886">
    <property type="term" value="C:plasma membrane"/>
    <property type="evidence" value="ECO:0007669"/>
    <property type="project" value="UniProtKB-SubCell"/>
</dbReference>
<dbReference type="GO" id="GO:0055085">
    <property type="term" value="P:transmembrane transport"/>
    <property type="evidence" value="ECO:0007669"/>
    <property type="project" value="InterPro"/>
</dbReference>
<evidence type="ECO:0000256" key="2">
    <source>
        <dbReference type="ARBA" id="ARBA00022448"/>
    </source>
</evidence>
<feature type="transmembrane region" description="Helical" evidence="7">
    <location>
        <begin position="108"/>
        <end position="126"/>
    </location>
</feature>
<evidence type="ECO:0000256" key="3">
    <source>
        <dbReference type="ARBA" id="ARBA00022475"/>
    </source>
</evidence>
<sequence length="330" mass="37654">MNGRTENEGEKNALNIANEAVPERKAAKKRAPRIRKGDRELSLLALPSVLYIFVFSYLTMFGVAIAFKNYRYDMGILGSEWVGFANFKFFFISEKAFIVTRNTVLYSLWFWVVTTLCALLVAILLNEVSRRWSKYYQTVMFLPTFVSWVVVMFLTQMFLHHDFGFVNRALQDLGLERVRWYLELSHWPAILTLAHLWKSIGFSALVYYAGIVAIDPSYYEAARIDGATRFQMARKITLPMLTPLIVILMIMAIGSMFRGDFGLHFFVPNNSPLLFNVTDIIDTFVYRALAVSGDVAMAAAVGLYQSVVGFVLVVAANYTIRKISEENSLW</sequence>
<keyword evidence="6 7" id="KW-0472">Membrane</keyword>
<dbReference type="PROSITE" id="PS50928">
    <property type="entry name" value="ABC_TM1"/>
    <property type="match status" value="1"/>
</dbReference>
<dbReference type="SUPFAM" id="SSF161098">
    <property type="entry name" value="MetI-like"/>
    <property type="match status" value="1"/>
</dbReference>
<reference evidence="9 10" key="1">
    <citation type="submission" date="2019-05" db="EMBL/GenBank/DDBJ databases">
        <authorList>
            <person name="Narsing Rao M.P."/>
            <person name="Li W.J."/>
        </authorList>
    </citation>
    <scope>NUCLEOTIDE SEQUENCE [LARGE SCALE GENOMIC DNA]</scope>
    <source>
        <strain evidence="9 10">SYSU_K30003</strain>
    </source>
</reference>
<organism evidence="9 10">
    <name type="scientific">Paenibacillus antri</name>
    <dbReference type="NCBI Taxonomy" id="2582848"/>
    <lineage>
        <taxon>Bacteria</taxon>
        <taxon>Bacillati</taxon>
        <taxon>Bacillota</taxon>
        <taxon>Bacilli</taxon>
        <taxon>Bacillales</taxon>
        <taxon>Paenibacillaceae</taxon>
        <taxon>Paenibacillus</taxon>
    </lineage>
</organism>
<dbReference type="Proteomes" id="UP000309676">
    <property type="component" value="Unassembled WGS sequence"/>
</dbReference>
<dbReference type="OrthoDB" id="9785836at2"/>
<keyword evidence="4 7" id="KW-0812">Transmembrane</keyword>
<protein>
    <submittedName>
        <fullName evidence="9">Sugar ABC transporter permease</fullName>
    </submittedName>
</protein>
<evidence type="ECO:0000256" key="5">
    <source>
        <dbReference type="ARBA" id="ARBA00022989"/>
    </source>
</evidence>
<name>A0A5R9G8C3_9BACL</name>
<accession>A0A5R9G8C3</accession>
<keyword evidence="10" id="KW-1185">Reference proteome</keyword>
<feature type="transmembrane region" description="Helical" evidence="7">
    <location>
        <begin position="295"/>
        <end position="320"/>
    </location>
</feature>
<comment type="subcellular location">
    <subcellularLocation>
        <location evidence="1 7">Cell membrane</location>
        <topology evidence="1 7">Multi-pass membrane protein</topology>
    </subcellularLocation>
</comment>
<evidence type="ECO:0000313" key="9">
    <source>
        <dbReference type="EMBL" id="TLS48993.1"/>
    </source>
</evidence>
<dbReference type="EMBL" id="VCIW01000026">
    <property type="protein sequence ID" value="TLS48993.1"/>
    <property type="molecule type" value="Genomic_DNA"/>
</dbReference>
<dbReference type="Pfam" id="PF00528">
    <property type="entry name" value="BPD_transp_1"/>
    <property type="match status" value="1"/>
</dbReference>
<dbReference type="PANTHER" id="PTHR30193:SF44">
    <property type="entry name" value="LACTOSE TRANSPORT SYSTEM PERMEASE PROTEIN LACF"/>
    <property type="match status" value="1"/>
</dbReference>
<feature type="transmembrane region" description="Helical" evidence="7">
    <location>
        <begin position="196"/>
        <end position="215"/>
    </location>
</feature>
<keyword evidence="5 7" id="KW-1133">Transmembrane helix</keyword>
<dbReference type="InterPro" id="IPR000515">
    <property type="entry name" value="MetI-like"/>
</dbReference>
<dbReference type="InterPro" id="IPR035906">
    <property type="entry name" value="MetI-like_sf"/>
</dbReference>
<comment type="caution">
    <text evidence="9">The sequence shown here is derived from an EMBL/GenBank/DDBJ whole genome shotgun (WGS) entry which is preliminary data.</text>
</comment>
<dbReference type="Gene3D" id="1.10.3720.10">
    <property type="entry name" value="MetI-like"/>
    <property type="match status" value="1"/>
</dbReference>
<dbReference type="CDD" id="cd06261">
    <property type="entry name" value="TM_PBP2"/>
    <property type="match status" value="1"/>
</dbReference>
<dbReference type="AlphaFoldDB" id="A0A5R9G8C3"/>
<evidence type="ECO:0000256" key="6">
    <source>
        <dbReference type="ARBA" id="ARBA00023136"/>
    </source>
</evidence>
<evidence type="ECO:0000256" key="7">
    <source>
        <dbReference type="RuleBase" id="RU363032"/>
    </source>
</evidence>
<evidence type="ECO:0000259" key="8">
    <source>
        <dbReference type="PROSITE" id="PS50928"/>
    </source>
</evidence>
<feature type="domain" description="ABC transmembrane type-1" evidence="8">
    <location>
        <begin position="100"/>
        <end position="316"/>
    </location>
</feature>